<proteinExistence type="predicted"/>
<dbReference type="PROSITE" id="PS00154">
    <property type="entry name" value="ATPASE_E1_E2"/>
    <property type="match status" value="1"/>
</dbReference>
<evidence type="ECO:0000256" key="2">
    <source>
        <dbReference type="ARBA" id="ARBA00012517"/>
    </source>
</evidence>
<evidence type="ECO:0000256" key="6">
    <source>
        <dbReference type="ARBA" id="ARBA00023136"/>
    </source>
</evidence>
<accession>A0A9P0I8V9</accession>
<dbReference type="Pfam" id="PF00122">
    <property type="entry name" value="E1-E2_ATPase"/>
    <property type="match status" value="1"/>
</dbReference>
<dbReference type="InterPro" id="IPR036163">
    <property type="entry name" value="HMA_dom_sf"/>
</dbReference>
<dbReference type="InterPro" id="IPR023299">
    <property type="entry name" value="ATPase_P-typ_cyto_dom_N"/>
</dbReference>
<dbReference type="Gene3D" id="3.40.1110.10">
    <property type="entry name" value="Calcium-transporting ATPase, cytoplasmic domain N"/>
    <property type="match status" value="1"/>
</dbReference>
<sequence>MSRGIKYQRLDDLEIGESSAELVAVRVPINGMTCMSCVRSIEGSFRELPGIAYVKVELSENAGYFRYEPRTISEEAIRSHIEDMGFEVPTDTTEHETRNLLPKEIPTDLLIDMSGTGEMDEQEGSPPVAEGETSRCTLEVRGMTCASCVAAIEKHVQKLYVDGKVLFGQSTCDESLITGESMPVPKTKGKLPMYVNAGYAEWELIVQTAFHFALSVLAIACPCALGLATPTAVMVKTVIFDKTGTITRGSATVAKLSLLTGSANTLGSVLACLLTAELNSEHPVASGE</sequence>
<evidence type="ECO:0000259" key="7">
    <source>
        <dbReference type="PROSITE" id="PS50846"/>
    </source>
</evidence>
<dbReference type="InterPro" id="IPR018303">
    <property type="entry name" value="ATPase_P-typ_P_site"/>
</dbReference>
<keyword evidence="3" id="KW-0812">Transmembrane</keyword>
<dbReference type="SUPFAM" id="SSF55008">
    <property type="entry name" value="HMA, heavy metal-associated domain"/>
    <property type="match status" value="2"/>
</dbReference>
<dbReference type="InterPro" id="IPR059000">
    <property type="entry name" value="ATPase_P-type_domA"/>
</dbReference>
<dbReference type="PANTHER" id="PTHR46594">
    <property type="entry name" value="P-TYPE CATION-TRANSPORTING ATPASE"/>
    <property type="match status" value="1"/>
</dbReference>
<dbReference type="EMBL" id="LR824557">
    <property type="protein sequence ID" value="CAH1642192.1"/>
    <property type="molecule type" value="Genomic_DNA"/>
</dbReference>
<evidence type="ECO:0000313" key="9">
    <source>
        <dbReference type="Proteomes" id="UP001153321"/>
    </source>
</evidence>
<protein>
    <recommendedName>
        <fullName evidence="2">P-type Cu(+) transporter</fullName>
        <ecNumber evidence="2">7.2.2.8</ecNumber>
    </recommendedName>
</protein>
<evidence type="ECO:0000313" key="8">
    <source>
        <dbReference type="EMBL" id="CAH1642192.1"/>
    </source>
</evidence>
<name>A0A9P0I8V9_SPOLI</name>
<dbReference type="GO" id="GO:0016020">
    <property type="term" value="C:membrane"/>
    <property type="evidence" value="ECO:0007669"/>
    <property type="project" value="UniProtKB-SubCell"/>
</dbReference>
<evidence type="ECO:0000256" key="4">
    <source>
        <dbReference type="ARBA" id="ARBA00022723"/>
    </source>
</evidence>
<dbReference type="InterPro" id="IPR023214">
    <property type="entry name" value="HAD_sf"/>
</dbReference>
<dbReference type="AlphaFoldDB" id="A0A9P0I8V9"/>
<dbReference type="Gene3D" id="3.30.70.100">
    <property type="match status" value="2"/>
</dbReference>
<dbReference type="Gene3D" id="3.40.50.1000">
    <property type="entry name" value="HAD superfamily/HAD-like"/>
    <property type="match status" value="1"/>
</dbReference>
<dbReference type="GO" id="GO:0046872">
    <property type="term" value="F:metal ion binding"/>
    <property type="evidence" value="ECO:0007669"/>
    <property type="project" value="UniProtKB-KW"/>
</dbReference>
<dbReference type="EC" id="7.2.2.8" evidence="2"/>
<dbReference type="GO" id="GO:0000166">
    <property type="term" value="F:nucleotide binding"/>
    <property type="evidence" value="ECO:0007669"/>
    <property type="project" value="InterPro"/>
</dbReference>
<evidence type="ECO:0000256" key="5">
    <source>
        <dbReference type="ARBA" id="ARBA00022989"/>
    </source>
</evidence>
<keyword evidence="6" id="KW-0472">Membrane</keyword>
<evidence type="ECO:0000256" key="1">
    <source>
        <dbReference type="ARBA" id="ARBA00004370"/>
    </source>
</evidence>
<keyword evidence="4" id="KW-0479">Metal-binding</keyword>
<keyword evidence="9" id="KW-1185">Reference proteome</keyword>
<keyword evidence="5" id="KW-1133">Transmembrane helix</keyword>
<dbReference type="InterPro" id="IPR008250">
    <property type="entry name" value="ATPase_P-typ_transduc_dom_A_sf"/>
</dbReference>
<dbReference type="PANTHER" id="PTHR46594:SF4">
    <property type="entry name" value="P-TYPE CATION-TRANSPORTING ATPASE"/>
    <property type="match status" value="1"/>
</dbReference>
<dbReference type="SUPFAM" id="SSF81653">
    <property type="entry name" value="Calcium ATPase, transduction domain A"/>
    <property type="match status" value="1"/>
</dbReference>
<dbReference type="Pfam" id="PF00403">
    <property type="entry name" value="HMA"/>
    <property type="match status" value="1"/>
</dbReference>
<dbReference type="GO" id="GO:0140581">
    <property type="term" value="F:P-type monovalent copper transporter activity"/>
    <property type="evidence" value="ECO:0007669"/>
    <property type="project" value="UniProtKB-EC"/>
</dbReference>
<reference evidence="8" key="1">
    <citation type="submission" date="2022-02" db="EMBL/GenBank/DDBJ databases">
        <authorList>
            <person name="King R."/>
        </authorList>
    </citation>
    <scope>NUCLEOTIDE SEQUENCE</scope>
</reference>
<gene>
    <name evidence="8" type="ORF">SPLIT_LOCUS7548</name>
</gene>
<dbReference type="PROSITE" id="PS50846">
    <property type="entry name" value="HMA_2"/>
    <property type="match status" value="1"/>
</dbReference>
<evidence type="ECO:0000256" key="3">
    <source>
        <dbReference type="ARBA" id="ARBA00022692"/>
    </source>
</evidence>
<dbReference type="FunFam" id="3.30.70.100:FF:000001">
    <property type="entry name" value="ATPase copper transporting beta"/>
    <property type="match status" value="1"/>
</dbReference>
<dbReference type="InterPro" id="IPR006121">
    <property type="entry name" value="HMA_dom"/>
</dbReference>
<organism evidence="8 9">
    <name type="scientific">Spodoptera littoralis</name>
    <name type="common">Egyptian cotton leafworm</name>
    <dbReference type="NCBI Taxonomy" id="7109"/>
    <lineage>
        <taxon>Eukaryota</taxon>
        <taxon>Metazoa</taxon>
        <taxon>Ecdysozoa</taxon>
        <taxon>Arthropoda</taxon>
        <taxon>Hexapoda</taxon>
        <taxon>Insecta</taxon>
        <taxon>Pterygota</taxon>
        <taxon>Neoptera</taxon>
        <taxon>Endopterygota</taxon>
        <taxon>Lepidoptera</taxon>
        <taxon>Glossata</taxon>
        <taxon>Ditrysia</taxon>
        <taxon>Noctuoidea</taxon>
        <taxon>Noctuidae</taxon>
        <taxon>Amphipyrinae</taxon>
        <taxon>Spodoptera</taxon>
    </lineage>
</organism>
<dbReference type="CDD" id="cd00371">
    <property type="entry name" value="HMA"/>
    <property type="match status" value="2"/>
</dbReference>
<dbReference type="Proteomes" id="UP001153321">
    <property type="component" value="Chromosome 26"/>
</dbReference>
<dbReference type="SUPFAM" id="SSF81660">
    <property type="entry name" value="Metal cation-transporting ATPase, ATP-binding domain N"/>
    <property type="match status" value="1"/>
</dbReference>
<feature type="domain" description="HMA" evidence="7">
    <location>
        <begin position="23"/>
        <end position="89"/>
    </location>
</feature>
<comment type="subcellular location">
    <subcellularLocation>
        <location evidence="1">Membrane</location>
    </subcellularLocation>
</comment>